<feature type="domain" description="PepSY" evidence="2">
    <location>
        <begin position="48"/>
        <end position="100"/>
    </location>
</feature>
<evidence type="ECO:0000256" key="1">
    <source>
        <dbReference type="SAM" id="SignalP"/>
    </source>
</evidence>
<dbReference type="Proteomes" id="UP000318349">
    <property type="component" value="Unassembled WGS sequence"/>
</dbReference>
<comment type="caution">
    <text evidence="3">The sequence shown here is derived from an EMBL/GenBank/DDBJ whole genome shotgun (WGS) entry which is preliminary data.</text>
</comment>
<dbReference type="Pfam" id="PF03413">
    <property type="entry name" value="PepSY"/>
    <property type="match status" value="1"/>
</dbReference>
<dbReference type="InterPro" id="IPR025711">
    <property type="entry name" value="PepSY"/>
</dbReference>
<organism evidence="3 4">
    <name type="scientific">Denitromonas halophila</name>
    <dbReference type="NCBI Taxonomy" id="1629404"/>
    <lineage>
        <taxon>Bacteria</taxon>
        <taxon>Pseudomonadati</taxon>
        <taxon>Pseudomonadota</taxon>
        <taxon>Betaproteobacteria</taxon>
        <taxon>Rhodocyclales</taxon>
        <taxon>Zoogloeaceae</taxon>
        <taxon>Denitromonas</taxon>
    </lineage>
</organism>
<feature type="chain" id="PRO_5022212319" evidence="1">
    <location>
        <begin position="23"/>
        <end position="110"/>
    </location>
</feature>
<dbReference type="AlphaFoldDB" id="A0A558CLL2"/>
<accession>A0A558CLL2</accession>
<dbReference type="EMBL" id="VMNI01000020">
    <property type="protein sequence ID" value="TVO72800.1"/>
    <property type="molecule type" value="Genomic_DNA"/>
</dbReference>
<evidence type="ECO:0000313" key="4">
    <source>
        <dbReference type="Proteomes" id="UP000318349"/>
    </source>
</evidence>
<sequence>MKRRRHAMRWLLALLLSTTLIAPGLADSDHDRARRARDAGQVMPLPAILERVAQDYPGRVVEVELEDEDDRWIYEIKLVQPGGRLLKLEVDATDARILKARGKQREREDH</sequence>
<evidence type="ECO:0000259" key="2">
    <source>
        <dbReference type="Pfam" id="PF03413"/>
    </source>
</evidence>
<proteinExistence type="predicted"/>
<evidence type="ECO:0000313" key="3">
    <source>
        <dbReference type="EMBL" id="TVO72800.1"/>
    </source>
</evidence>
<feature type="signal peptide" evidence="1">
    <location>
        <begin position="1"/>
        <end position="22"/>
    </location>
</feature>
<protein>
    <submittedName>
        <fullName evidence="3">Peptidase</fullName>
    </submittedName>
</protein>
<name>A0A558CLL2_9RHOO</name>
<gene>
    <name evidence="3" type="ORF">FHP89_17525</name>
</gene>
<dbReference type="Gene3D" id="3.10.450.40">
    <property type="match status" value="1"/>
</dbReference>
<reference evidence="3 4" key="1">
    <citation type="submission" date="2019-07" db="EMBL/GenBank/DDBJ databases">
        <title>The pathways for chlorine oxyanion respiration interact through the shared metabolite chlorate.</title>
        <authorList>
            <person name="Barnum T.P."/>
            <person name="Cheng Y."/>
            <person name="Hill K.A."/>
            <person name="Lucas L.N."/>
            <person name="Carlson H.K."/>
            <person name="Coates J.D."/>
        </authorList>
    </citation>
    <scope>NUCLEOTIDE SEQUENCE [LARGE SCALE GENOMIC DNA]</scope>
    <source>
        <strain evidence="3 4">SFB-1</strain>
    </source>
</reference>
<keyword evidence="1" id="KW-0732">Signal</keyword>